<dbReference type="Pfam" id="PF01257">
    <property type="entry name" value="2Fe-2S_thioredx"/>
    <property type="match status" value="1"/>
</dbReference>
<dbReference type="AlphaFoldDB" id="A0A164AV37"/>
<keyword evidence="4 7" id="KW-0408">Iron</keyword>
<feature type="binding site" evidence="7">
    <location>
        <position position="129"/>
    </location>
    <ligand>
        <name>[2Fe-2S] cluster</name>
        <dbReference type="ChEBI" id="CHEBI:190135"/>
    </ligand>
</feature>
<comment type="cofactor">
    <cofactor evidence="7">
        <name>[2Fe-2S] cluster</name>
        <dbReference type="ChEBI" id="CHEBI:190135"/>
    </cofactor>
    <text evidence="7">Binds 1 [2Fe-2S] cluster.</text>
</comment>
<dbReference type="GO" id="GO:0046872">
    <property type="term" value="F:metal ion binding"/>
    <property type="evidence" value="ECO:0007669"/>
    <property type="project" value="UniProtKB-KW"/>
</dbReference>
<dbReference type="PANTHER" id="PTHR43342">
    <property type="entry name" value="NADH-QUINONE OXIDOREDUCTASE, E SUBUNIT"/>
    <property type="match status" value="1"/>
</dbReference>
<keyword evidence="2 7" id="KW-0001">2Fe-2S</keyword>
<organism evidence="8 9">
    <name type="scientific">Tardiphaga robiniae</name>
    <dbReference type="NCBI Taxonomy" id="943830"/>
    <lineage>
        <taxon>Bacteria</taxon>
        <taxon>Pseudomonadati</taxon>
        <taxon>Pseudomonadota</taxon>
        <taxon>Alphaproteobacteria</taxon>
        <taxon>Hyphomicrobiales</taxon>
        <taxon>Nitrobacteraceae</taxon>
        <taxon>Tardiphaga</taxon>
    </lineage>
</organism>
<dbReference type="OrthoDB" id="9807941at2"/>
<dbReference type="RefSeq" id="WP_068729534.1">
    <property type="nucleotide sequence ID" value="NZ_LVYV01000001.1"/>
</dbReference>
<dbReference type="PROSITE" id="PS01099">
    <property type="entry name" value="COMPLEX1_24K"/>
    <property type="match status" value="1"/>
</dbReference>
<keyword evidence="3 7" id="KW-0479">Metal-binding</keyword>
<gene>
    <name evidence="8" type="ORF">A4A58_02645</name>
</gene>
<dbReference type="GO" id="GO:0051537">
    <property type="term" value="F:2 iron, 2 sulfur cluster binding"/>
    <property type="evidence" value="ECO:0007669"/>
    <property type="project" value="UniProtKB-KW"/>
</dbReference>
<protein>
    <submittedName>
        <fullName evidence="8">NADH-quinone oxidoreductase subunit E</fullName>
    </submittedName>
</protein>
<dbReference type="FunFam" id="3.40.30.10:FF:000309">
    <property type="entry name" value="Formate dehydrogenase, gamma subunit"/>
    <property type="match status" value="1"/>
</dbReference>
<dbReference type="GO" id="GO:0016491">
    <property type="term" value="F:oxidoreductase activity"/>
    <property type="evidence" value="ECO:0007669"/>
    <property type="project" value="InterPro"/>
</dbReference>
<comment type="caution">
    <text evidence="8">The sequence shown here is derived from an EMBL/GenBank/DDBJ whole genome shotgun (WGS) entry which is preliminary data.</text>
</comment>
<sequence>MNAAYEPNAYESWSADRGTEIIESLSHVEGGVIVILHAMQEAFGYVPEPAIPMIALARNLSRAEVHGVFTFYHDFRHEPAGKHVLKICRAEACQAAGGDALAARAEAKLGVKFGNTTADQRVTLEPIYCLGLCATAPSAMLDGRLVGRLDEKRIDALVAEAQR</sequence>
<dbReference type="PANTHER" id="PTHR43342:SF1">
    <property type="entry name" value="BIFURCATING [FEFE] HYDROGENASE GAMMA SUBUNIT"/>
    <property type="match status" value="1"/>
</dbReference>
<evidence type="ECO:0000256" key="2">
    <source>
        <dbReference type="ARBA" id="ARBA00022714"/>
    </source>
</evidence>
<dbReference type="InterPro" id="IPR036249">
    <property type="entry name" value="Thioredoxin-like_sf"/>
</dbReference>
<dbReference type="SUPFAM" id="SSF52833">
    <property type="entry name" value="Thioredoxin-like"/>
    <property type="match status" value="1"/>
</dbReference>
<reference evidence="8 9" key="1">
    <citation type="submission" date="2016-03" db="EMBL/GenBank/DDBJ databases">
        <title>Microsymbionts genomes from the relict species Vavilovia formosa (Stev.) Fed.</title>
        <authorList>
            <person name="Kopat V."/>
            <person name="Chirak E."/>
            <person name="Kimeklis A."/>
            <person name="Andronov E."/>
        </authorList>
    </citation>
    <scope>NUCLEOTIDE SEQUENCE [LARGE SCALE GENOMIC DNA]</scope>
    <source>
        <strain evidence="8 9">Vaf07</strain>
    </source>
</reference>
<dbReference type="Gene3D" id="3.40.30.10">
    <property type="entry name" value="Glutaredoxin"/>
    <property type="match status" value="1"/>
</dbReference>
<proteinExistence type="inferred from homology"/>
<evidence type="ECO:0000256" key="1">
    <source>
        <dbReference type="ARBA" id="ARBA00010643"/>
    </source>
</evidence>
<dbReference type="CDD" id="cd03081">
    <property type="entry name" value="TRX_Fd_NuoE_FDH_gamma"/>
    <property type="match status" value="1"/>
</dbReference>
<keyword evidence="5 7" id="KW-0411">Iron-sulfur</keyword>
<dbReference type="InterPro" id="IPR002023">
    <property type="entry name" value="NuoE-like"/>
</dbReference>
<evidence type="ECO:0000256" key="7">
    <source>
        <dbReference type="PIRSR" id="PIRSR000216-1"/>
    </source>
</evidence>
<feature type="binding site" evidence="7">
    <location>
        <position position="133"/>
    </location>
    <ligand>
        <name>[2Fe-2S] cluster</name>
        <dbReference type="ChEBI" id="CHEBI:190135"/>
    </ligand>
</feature>
<dbReference type="STRING" id="943830.A4A58_02645"/>
<comment type="similarity">
    <text evidence="1">Belongs to the complex I 24 kDa subunit family.</text>
</comment>
<dbReference type="Proteomes" id="UP000076574">
    <property type="component" value="Unassembled WGS sequence"/>
</dbReference>
<evidence type="ECO:0000256" key="3">
    <source>
        <dbReference type="ARBA" id="ARBA00022723"/>
    </source>
</evidence>
<name>A0A164AV37_9BRAD</name>
<evidence type="ECO:0000256" key="6">
    <source>
        <dbReference type="ARBA" id="ARBA00034078"/>
    </source>
</evidence>
<evidence type="ECO:0000256" key="4">
    <source>
        <dbReference type="ARBA" id="ARBA00023004"/>
    </source>
</evidence>
<dbReference type="InterPro" id="IPR041921">
    <property type="entry name" value="NuoE_N"/>
</dbReference>
<dbReference type="NCBIfam" id="NF004638">
    <property type="entry name" value="PRK05988.1"/>
    <property type="match status" value="1"/>
</dbReference>
<dbReference type="Gene3D" id="1.10.10.1590">
    <property type="entry name" value="NADH-quinone oxidoreductase subunit E"/>
    <property type="match status" value="1"/>
</dbReference>
<feature type="binding site" evidence="7">
    <location>
        <position position="88"/>
    </location>
    <ligand>
        <name>[2Fe-2S] cluster</name>
        <dbReference type="ChEBI" id="CHEBI:190135"/>
    </ligand>
</feature>
<comment type="cofactor">
    <cofactor evidence="6">
        <name>[2Fe-2S] cluster</name>
        <dbReference type="ChEBI" id="CHEBI:190135"/>
    </cofactor>
</comment>
<dbReference type="PIRSF" id="PIRSF000216">
    <property type="entry name" value="NADH_DH_24kDa"/>
    <property type="match status" value="1"/>
</dbReference>
<dbReference type="InterPro" id="IPR028431">
    <property type="entry name" value="NADP_DH_HndA-like"/>
</dbReference>
<evidence type="ECO:0000313" key="9">
    <source>
        <dbReference type="Proteomes" id="UP000076574"/>
    </source>
</evidence>
<keyword evidence="9" id="KW-1185">Reference proteome</keyword>
<dbReference type="EMBL" id="LVYV01000001">
    <property type="protein sequence ID" value="KZD25355.1"/>
    <property type="molecule type" value="Genomic_DNA"/>
</dbReference>
<evidence type="ECO:0000256" key="5">
    <source>
        <dbReference type="ARBA" id="ARBA00023014"/>
    </source>
</evidence>
<accession>A0A164AV37</accession>
<feature type="binding site" evidence="7">
    <location>
        <position position="93"/>
    </location>
    <ligand>
        <name>[2Fe-2S] cluster</name>
        <dbReference type="ChEBI" id="CHEBI:190135"/>
    </ligand>
</feature>
<evidence type="ECO:0000313" key="8">
    <source>
        <dbReference type="EMBL" id="KZD25355.1"/>
    </source>
</evidence>